<protein>
    <submittedName>
        <fullName evidence="2">Uncharacterized protein</fullName>
    </submittedName>
</protein>
<accession>A0A381XI64</accession>
<keyword evidence="1" id="KW-0472">Membrane</keyword>
<evidence type="ECO:0000313" key="2">
    <source>
        <dbReference type="EMBL" id="SVA64161.1"/>
    </source>
</evidence>
<sequence>MPHQLLSTYAFVVGLQFLKMMETVSQKNKTSVRLPPAGGVLCFIGLIDFLALYPEFGVYIITNPN</sequence>
<keyword evidence="1" id="KW-1133">Transmembrane helix</keyword>
<dbReference type="AlphaFoldDB" id="A0A381XI64"/>
<organism evidence="2">
    <name type="scientific">marine metagenome</name>
    <dbReference type="NCBI Taxonomy" id="408172"/>
    <lineage>
        <taxon>unclassified sequences</taxon>
        <taxon>metagenomes</taxon>
        <taxon>ecological metagenomes</taxon>
    </lineage>
</organism>
<name>A0A381XI64_9ZZZZ</name>
<reference evidence="2" key="1">
    <citation type="submission" date="2018-05" db="EMBL/GenBank/DDBJ databases">
        <authorList>
            <person name="Lanie J.A."/>
            <person name="Ng W.-L."/>
            <person name="Kazmierczak K.M."/>
            <person name="Andrzejewski T.M."/>
            <person name="Davidsen T.M."/>
            <person name="Wayne K.J."/>
            <person name="Tettelin H."/>
            <person name="Glass J.I."/>
            <person name="Rusch D."/>
            <person name="Podicherti R."/>
            <person name="Tsui H.-C.T."/>
            <person name="Winkler M.E."/>
        </authorList>
    </citation>
    <scope>NUCLEOTIDE SEQUENCE</scope>
</reference>
<evidence type="ECO:0000256" key="1">
    <source>
        <dbReference type="SAM" id="Phobius"/>
    </source>
</evidence>
<dbReference type="EMBL" id="UINC01015195">
    <property type="protein sequence ID" value="SVA64161.1"/>
    <property type="molecule type" value="Genomic_DNA"/>
</dbReference>
<keyword evidence="1" id="KW-0812">Transmembrane</keyword>
<proteinExistence type="predicted"/>
<feature type="transmembrane region" description="Helical" evidence="1">
    <location>
        <begin position="37"/>
        <end position="61"/>
    </location>
</feature>
<gene>
    <name evidence="2" type="ORF">METZ01_LOCUS117015</name>
</gene>